<reference evidence="2" key="1">
    <citation type="journal article" date="2019" name="Int. J. Syst. Evol. Microbiol.">
        <title>The Global Catalogue of Microorganisms (GCM) 10K type strain sequencing project: providing services to taxonomists for standard genome sequencing and annotation.</title>
        <authorList>
            <consortium name="The Broad Institute Genomics Platform"/>
            <consortium name="The Broad Institute Genome Sequencing Center for Infectious Disease"/>
            <person name="Wu L."/>
            <person name="Ma J."/>
        </authorList>
    </citation>
    <scope>NUCLEOTIDE SEQUENCE [LARGE SCALE GENOMIC DNA]</scope>
    <source>
        <strain evidence="2">JCM 17440</strain>
    </source>
</reference>
<dbReference type="EMBL" id="BAABAS010000025">
    <property type="protein sequence ID" value="GAA4240277.1"/>
    <property type="molecule type" value="Genomic_DNA"/>
</dbReference>
<protein>
    <submittedName>
        <fullName evidence="1">Uncharacterized protein</fullName>
    </submittedName>
</protein>
<organism evidence="1 2">
    <name type="scientific">Actinomadura meridiana</name>
    <dbReference type="NCBI Taxonomy" id="559626"/>
    <lineage>
        <taxon>Bacteria</taxon>
        <taxon>Bacillati</taxon>
        <taxon>Actinomycetota</taxon>
        <taxon>Actinomycetes</taxon>
        <taxon>Streptosporangiales</taxon>
        <taxon>Thermomonosporaceae</taxon>
        <taxon>Actinomadura</taxon>
    </lineage>
</organism>
<evidence type="ECO:0000313" key="2">
    <source>
        <dbReference type="Proteomes" id="UP001501710"/>
    </source>
</evidence>
<dbReference type="Proteomes" id="UP001501710">
    <property type="component" value="Unassembled WGS sequence"/>
</dbReference>
<accession>A0ABP8CK27</accession>
<keyword evidence="2" id="KW-1185">Reference proteome</keyword>
<name>A0ABP8CK27_9ACTN</name>
<gene>
    <name evidence="1" type="ORF">GCM10022254_64280</name>
</gene>
<sequence>MTTNYTAAWVPDDDPHRDWNEAAALAVDWILTEARTQNATPLLVTPTQSQWNANVEPITRFARTYPATTPGSRNRTPSGDGPVLVYVPDYETLHQAADYARRSSLAVVESAQFPLIGWAMEAGAVNLLTGEPTPDTRTDHQREELDHIHFYGNNGWTRGFGADQALRVLRDLLTKEPLPAEVIVGSMLGKGHHGEAVARLSKLIERAAPKGGGKAVSSRQW</sequence>
<comment type="caution">
    <text evidence="1">The sequence shown here is derived from an EMBL/GenBank/DDBJ whole genome shotgun (WGS) entry which is preliminary data.</text>
</comment>
<dbReference type="RefSeq" id="WP_344904725.1">
    <property type="nucleotide sequence ID" value="NZ_BAABAS010000025.1"/>
</dbReference>
<evidence type="ECO:0000313" key="1">
    <source>
        <dbReference type="EMBL" id="GAA4240277.1"/>
    </source>
</evidence>
<proteinExistence type="predicted"/>